<comment type="caution">
    <text evidence="1">The sequence shown here is derived from an EMBL/GenBank/DDBJ whole genome shotgun (WGS) entry which is preliminary data.</text>
</comment>
<name>A0A099YG54_LIMMU</name>
<dbReference type="EMBL" id="JROC01000019">
    <property type="protein sequence ID" value="KGL67530.1"/>
    <property type="molecule type" value="Genomic_DNA"/>
</dbReference>
<dbReference type="PANTHER" id="PTHR10000:SF8">
    <property type="entry name" value="HAD SUPERFAMILY HYDROLASE-LIKE, TYPE 3"/>
    <property type="match status" value="1"/>
</dbReference>
<dbReference type="RefSeq" id="WP_034539072.1">
    <property type="nucleotide sequence ID" value="NZ_JAQEXB010000012.1"/>
</dbReference>
<dbReference type="CDD" id="cd07516">
    <property type="entry name" value="HAD_Pase"/>
    <property type="match status" value="1"/>
</dbReference>
<dbReference type="Gene3D" id="3.30.1240.10">
    <property type="match status" value="1"/>
</dbReference>
<accession>A0A099YG54</accession>
<dbReference type="NCBIfam" id="TIGR01484">
    <property type="entry name" value="HAD-SF-IIB"/>
    <property type="match status" value="1"/>
</dbReference>
<dbReference type="InterPro" id="IPR036412">
    <property type="entry name" value="HAD-like_sf"/>
</dbReference>
<organism evidence="1 2">
    <name type="scientific">Limosilactobacillus mucosae</name>
    <name type="common">Lactobacillus mucosae</name>
    <dbReference type="NCBI Taxonomy" id="97478"/>
    <lineage>
        <taxon>Bacteria</taxon>
        <taxon>Bacillati</taxon>
        <taxon>Bacillota</taxon>
        <taxon>Bacilli</taxon>
        <taxon>Lactobacillales</taxon>
        <taxon>Lactobacillaceae</taxon>
        <taxon>Limosilactobacillus</taxon>
    </lineage>
</organism>
<proteinExistence type="predicted"/>
<dbReference type="SFLD" id="SFLDS00003">
    <property type="entry name" value="Haloacid_Dehalogenase"/>
    <property type="match status" value="1"/>
</dbReference>
<dbReference type="SUPFAM" id="SSF56784">
    <property type="entry name" value="HAD-like"/>
    <property type="match status" value="1"/>
</dbReference>
<dbReference type="AlphaFoldDB" id="A0A099YG54"/>
<reference evidence="1 2" key="1">
    <citation type="submission" date="2014-09" db="EMBL/GenBank/DDBJ databases">
        <title>Lactobacillus mucosae CRL573 Genome Sequencing.</title>
        <authorList>
            <person name="Bleckwedel J."/>
            <person name="Teran L.C."/>
            <person name="Bonacina J."/>
            <person name="Saavedra L."/>
            <person name="Mozzi F.B."/>
            <person name="Raya R.R."/>
        </authorList>
    </citation>
    <scope>NUCLEOTIDE SEQUENCE [LARGE SCALE GENOMIC DNA]</scope>
    <source>
        <strain evidence="1 2">CRL573</strain>
    </source>
</reference>
<gene>
    <name evidence="1" type="ORF">LX03_00820</name>
</gene>
<dbReference type="SFLD" id="SFLDG01140">
    <property type="entry name" value="C2.B:_Phosphomannomutase_and_P"/>
    <property type="match status" value="1"/>
</dbReference>
<dbReference type="PANTHER" id="PTHR10000">
    <property type="entry name" value="PHOSPHOSERINE PHOSPHATASE"/>
    <property type="match status" value="1"/>
</dbReference>
<dbReference type="InterPro" id="IPR023214">
    <property type="entry name" value="HAD_sf"/>
</dbReference>
<dbReference type="Proteomes" id="UP000030001">
    <property type="component" value="Unassembled WGS sequence"/>
</dbReference>
<dbReference type="GO" id="GO:0000287">
    <property type="term" value="F:magnesium ion binding"/>
    <property type="evidence" value="ECO:0007669"/>
    <property type="project" value="TreeGrafter"/>
</dbReference>
<dbReference type="NCBIfam" id="TIGR00099">
    <property type="entry name" value="Cof-subfamily"/>
    <property type="match status" value="1"/>
</dbReference>
<evidence type="ECO:0000313" key="2">
    <source>
        <dbReference type="Proteomes" id="UP000030001"/>
    </source>
</evidence>
<dbReference type="InterPro" id="IPR000150">
    <property type="entry name" value="Cof"/>
</dbReference>
<dbReference type="InterPro" id="IPR006379">
    <property type="entry name" value="HAD-SF_hydro_IIB"/>
</dbReference>
<evidence type="ECO:0000313" key="1">
    <source>
        <dbReference type="EMBL" id="KGL67530.1"/>
    </source>
</evidence>
<dbReference type="Gene3D" id="3.40.50.1000">
    <property type="entry name" value="HAD superfamily/HAD-like"/>
    <property type="match status" value="1"/>
</dbReference>
<protein>
    <submittedName>
        <fullName evidence="1">Sugar phosphatase</fullName>
    </submittedName>
</protein>
<dbReference type="GO" id="GO:0016791">
    <property type="term" value="F:phosphatase activity"/>
    <property type="evidence" value="ECO:0007669"/>
    <property type="project" value="TreeGrafter"/>
</dbReference>
<sequence length="275" mass="30458">MSIKLVAIDIDGTLINDQRQITPPTVAAINEATKRDVRIVLCTGRPMTGVKAYVNQLGLADSANEYVICYNGALAQATDGTVLAHYTVDFDDYIDFESYCRKQDVSSIIETSDYIYTPNQDINPYTVYESNLVSMPLRYRSMDQLNHMRDSITIGKAMMTDEKEKIDAALANMPQELSDRFRVVRSEDFYLELINKQTSKGVALSALTDKLNLTADNVMAIGNAQNDESMIEFAGTGVAMANSIPHTLQMADVVTENDNNHDGVAEAIEKYVLNA</sequence>
<dbReference type="GO" id="GO:0005829">
    <property type="term" value="C:cytosol"/>
    <property type="evidence" value="ECO:0007669"/>
    <property type="project" value="TreeGrafter"/>
</dbReference>
<dbReference type="NCBIfam" id="NF007806">
    <property type="entry name" value="PRK10513.1"/>
    <property type="match status" value="1"/>
</dbReference>
<dbReference type="Pfam" id="PF08282">
    <property type="entry name" value="Hydrolase_3"/>
    <property type="match status" value="1"/>
</dbReference>